<dbReference type="SMART" id="SM00054">
    <property type="entry name" value="EFh"/>
    <property type="match status" value="3"/>
</dbReference>
<name>A0A1Y6BNN2_9PROT</name>
<dbReference type="Proteomes" id="UP000192917">
    <property type="component" value="Unassembled WGS sequence"/>
</dbReference>
<dbReference type="STRING" id="560819.SAMN05428998_105136"/>
<evidence type="ECO:0000313" key="3">
    <source>
        <dbReference type="EMBL" id="SMF13127.1"/>
    </source>
</evidence>
<dbReference type="PROSITE" id="PS00018">
    <property type="entry name" value="EF_HAND_1"/>
    <property type="match status" value="2"/>
</dbReference>
<feature type="compositionally biased region" description="Low complexity" evidence="1">
    <location>
        <begin position="86"/>
        <end position="98"/>
    </location>
</feature>
<dbReference type="Gene3D" id="1.10.238.10">
    <property type="entry name" value="EF-hand"/>
    <property type="match status" value="2"/>
</dbReference>
<gene>
    <name evidence="3" type="ORF">SAMN05428998_105136</name>
</gene>
<protein>
    <submittedName>
        <fullName evidence="3">Ca2+-binding protein, EF-hand superfamily</fullName>
    </submittedName>
</protein>
<feature type="compositionally biased region" description="Gly residues" evidence="1">
    <location>
        <begin position="158"/>
        <end position="169"/>
    </location>
</feature>
<proteinExistence type="predicted"/>
<feature type="compositionally biased region" description="Polar residues" evidence="1">
    <location>
        <begin position="23"/>
        <end position="33"/>
    </location>
</feature>
<feature type="domain" description="EF-hand" evidence="2">
    <location>
        <begin position="92"/>
        <end position="127"/>
    </location>
</feature>
<accession>A0A1Y6BNN2</accession>
<dbReference type="InterPro" id="IPR011992">
    <property type="entry name" value="EF-hand-dom_pair"/>
</dbReference>
<feature type="compositionally biased region" description="Basic and acidic residues" evidence="1">
    <location>
        <begin position="112"/>
        <end position="124"/>
    </location>
</feature>
<feature type="region of interest" description="Disordered" evidence="1">
    <location>
        <begin position="84"/>
        <end position="196"/>
    </location>
</feature>
<dbReference type="Pfam" id="PF13202">
    <property type="entry name" value="EF-hand_5"/>
    <property type="match status" value="3"/>
</dbReference>
<dbReference type="AlphaFoldDB" id="A0A1Y6BNN2"/>
<organism evidence="3 4">
    <name type="scientific">Tistlia consotensis USBA 355</name>
    <dbReference type="NCBI Taxonomy" id="560819"/>
    <lineage>
        <taxon>Bacteria</taxon>
        <taxon>Pseudomonadati</taxon>
        <taxon>Pseudomonadota</taxon>
        <taxon>Alphaproteobacteria</taxon>
        <taxon>Rhodospirillales</taxon>
        <taxon>Rhodovibrionaceae</taxon>
        <taxon>Tistlia</taxon>
    </lineage>
</organism>
<dbReference type="SUPFAM" id="SSF47473">
    <property type="entry name" value="EF-hand"/>
    <property type="match status" value="1"/>
</dbReference>
<reference evidence="3 4" key="1">
    <citation type="submission" date="2017-04" db="EMBL/GenBank/DDBJ databases">
        <authorList>
            <person name="Afonso C.L."/>
            <person name="Miller P.J."/>
            <person name="Scott M.A."/>
            <person name="Spackman E."/>
            <person name="Goraichik I."/>
            <person name="Dimitrov K.M."/>
            <person name="Suarez D.L."/>
            <person name="Swayne D.E."/>
        </authorList>
    </citation>
    <scope>NUCLEOTIDE SEQUENCE [LARGE SCALE GENOMIC DNA]</scope>
    <source>
        <strain evidence="3 4">USBA 355</strain>
    </source>
</reference>
<evidence type="ECO:0000313" key="4">
    <source>
        <dbReference type="Proteomes" id="UP000192917"/>
    </source>
</evidence>
<sequence>MLGGIGSYGSAASALMTQQFSRLDSDSSGTISQEEFVAGRPDGVSSDQASALYSALDSEGSGELSASDLASAFQQLSGAMQTTMLQAQESAQQGGAASDLFATLDSDGDGSLTREEFLAGKPDDVSDTQAEALWNDLSGGSDSIDEADFASAAPSGPAAGGPGGPGGAGGPPPSDDSDDTSTSVSPLDTNGDGVVSEAEFLAGKPEAVTDQQAQDLWSALSGGSDSLSTQDLAAALQPPMAFAQAASAYAATAAG</sequence>
<evidence type="ECO:0000256" key="1">
    <source>
        <dbReference type="SAM" id="MobiDB-lite"/>
    </source>
</evidence>
<dbReference type="RefSeq" id="WP_085122147.1">
    <property type="nucleotide sequence ID" value="NZ_FWZX01000005.1"/>
</dbReference>
<keyword evidence="4" id="KW-1185">Reference proteome</keyword>
<dbReference type="InterPro" id="IPR002048">
    <property type="entry name" value="EF_hand_dom"/>
</dbReference>
<dbReference type="InterPro" id="IPR018247">
    <property type="entry name" value="EF_Hand_1_Ca_BS"/>
</dbReference>
<dbReference type="EMBL" id="FWZX01000005">
    <property type="protein sequence ID" value="SMF13127.1"/>
    <property type="molecule type" value="Genomic_DNA"/>
</dbReference>
<evidence type="ECO:0000259" key="2">
    <source>
        <dbReference type="PROSITE" id="PS50222"/>
    </source>
</evidence>
<dbReference type="PROSITE" id="PS50222">
    <property type="entry name" value="EF_HAND_2"/>
    <property type="match status" value="1"/>
</dbReference>
<dbReference type="GO" id="GO:0005509">
    <property type="term" value="F:calcium ion binding"/>
    <property type="evidence" value="ECO:0007669"/>
    <property type="project" value="InterPro"/>
</dbReference>
<feature type="region of interest" description="Disordered" evidence="1">
    <location>
        <begin position="23"/>
        <end position="48"/>
    </location>
</feature>